<evidence type="ECO:0000256" key="1">
    <source>
        <dbReference type="ARBA" id="ARBA00022801"/>
    </source>
</evidence>
<organism evidence="4 5">
    <name type="scientific">Gigaspora rosea</name>
    <dbReference type="NCBI Taxonomy" id="44941"/>
    <lineage>
        <taxon>Eukaryota</taxon>
        <taxon>Fungi</taxon>
        <taxon>Fungi incertae sedis</taxon>
        <taxon>Mucoromycota</taxon>
        <taxon>Glomeromycotina</taxon>
        <taxon>Glomeromycetes</taxon>
        <taxon>Diversisporales</taxon>
        <taxon>Gigasporaceae</taxon>
        <taxon>Gigaspora</taxon>
    </lineage>
</organism>
<feature type="non-terminal residue" evidence="4">
    <location>
        <position position="273"/>
    </location>
</feature>
<keyword evidence="1 4" id="KW-0378">Hydrolase</keyword>
<keyword evidence="5" id="KW-1185">Reference proteome</keyword>
<dbReference type="Gene3D" id="3.40.50.1820">
    <property type="entry name" value="alpha/beta hydrolase"/>
    <property type="match status" value="1"/>
</dbReference>
<dbReference type="InterPro" id="IPR013094">
    <property type="entry name" value="AB_hydrolase_3"/>
</dbReference>
<evidence type="ECO:0000313" key="5">
    <source>
        <dbReference type="Proteomes" id="UP000266673"/>
    </source>
</evidence>
<dbReference type="SUPFAM" id="SSF53474">
    <property type="entry name" value="alpha/beta-Hydrolases"/>
    <property type="match status" value="1"/>
</dbReference>
<dbReference type="Pfam" id="PF07859">
    <property type="entry name" value="Abhydrolase_3"/>
    <property type="match status" value="1"/>
</dbReference>
<proteinExistence type="predicted"/>
<evidence type="ECO:0000259" key="3">
    <source>
        <dbReference type="Pfam" id="PF07859"/>
    </source>
</evidence>
<dbReference type="PANTHER" id="PTHR48081">
    <property type="entry name" value="AB HYDROLASE SUPERFAMILY PROTEIN C4A8.06C"/>
    <property type="match status" value="1"/>
</dbReference>
<gene>
    <name evidence="4" type="ORF">C2G38_2237224</name>
</gene>
<dbReference type="EMBL" id="QKWP01006832">
    <property type="protein sequence ID" value="RIA99847.1"/>
    <property type="molecule type" value="Genomic_DNA"/>
</dbReference>
<dbReference type="Proteomes" id="UP000266673">
    <property type="component" value="Unassembled WGS sequence"/>
</dbReference>
<feature type="chain" id="PRO_5017198253" evidence="2">
    <location>
        <begin position="24"/>
        <end position="273"/>
    </location>
</feature>
<protein>
    <submittedName>
        <fullName evidence="4">Alpha/Beta hydrolase protein</fullName>
    </submittedName>
</protein>
<dbReference type="OrthoDB" id="408631at2759"/>
<dbReference type="STRING" id="44941.A0A397TTW8"/>
<feature type="domain" description="Alpha/beta hydrolase fold-3" evidence="3">
    <location>
        <begin position="1"/>
        <end position="45"/>
    </location>
</feature>
<evidence type="ECO:0000313" key="4">
    <source>
        <dbReference type="EMBL" id="RIA99847.1"/>
    </source>
</evidence>
<dbReference type="InterPro" id="IPR029058">
    <property type="entry name" value="AB_hydrolase_fold"/>
</dbReference>
<comment type="caution">
    <text evidence="4">The sequence shown here is derived from an EMBL/GenBank/DDBJ whole genome shotgun (WGS) entry which is preliminary data.</text>
</comment>
<keyword evidence="2" id="KW-0732">Signal</keyword>
<sequence length="273" mass="30273">MGESAGGGLVLATLLFLRDAGLPLPGGAVVLSPWVDLTNSMPSYWDAELDKVDYIKKTLGSREIGPSSPVADEYIANAKALSDKIARKKPTIVGHPSFTEVPRFQLYCTNEALAIPYVSPMLAESLGDLSPILCQVGGLERLRDEGILFSYKAAYPHEYQLPSYATKNFEKSPFKNPTKVILEVYDDMPHVWHMFTFFKTSQIALERCGDFIKRVTSIKDDNTSMTDLLKEDVVSPSISISPSFIGMRVSVDGEIRELNKTDQDCLKWDKIGI</sequence>
<reference evidence="4 5" key="1">
    <citation type="submission" date="2018-06" db="EMBL/GenBank/DDBJ databases">
        <title>Comparative genomics reveals the genomic features of Rhizophagus irregularis, R. cerebriforme, R. diaphanum and Gigaspora rosea, and their symbiotic lifestyle signature.</title>
        <authorList>
            <person name="Morin E."/>
            <person name="San Clemente H."/>
            <person name="Chen E.C.H."/>
            <person name="De La Providencia I."/>
            <person name="Hainaut M."/>
            <person name="Kuo A."/>
            <person name="Kohler A."/>
            <person name="Murat C."/>
            <person name="Tang N."/>
            <person name="Roy S."/>
            <person name="Loubradou J."/>
            <person name="Henrissat B."/>
            <person name="Grigoriev I.V."/>
            <person name="Corradi N."/>
            <person name="Roux C."/>
            <person name="Martin F.M."/>
        </authorList>
    </citation>
    <scope>NUCLEOTIDE SEQUENCE [LARGE SCALE GENOMIC DNA]</scope>
    <source>
        <strain evidence="4 5">DAOM 194757</strain>
    </source>
</reference>
<dbReference type="GO" id="GO:0016787">
    <property type="term" value="F:hydrolase activity"/>
    <property type="evidence" value="ECO:0007669"/>
    <property type="project" value="UniProtKB-KW"/>
</dbReference>
<dbReference type="AlphaFoldDB" id="A0A397TTW8"/>
<feature type="signal peptide" evidence="2">
    <location>
        <begin position="1"/>
        <end position="23"/>
    </location>
</feature>
<name>A0A397TTW8_9GLOM</name>
<dbReference type="InterPro" id="IPR050300">
    <property type="entry name" value="GDXG_lipolytic_enzyme"/>
</dbReference>
<evidence type="ECO:0000256" key="2">
    <source>
        <dbReference type="SAM" id="SignalP"/>
    </source>
</evidence>
<accession>A0A397TTW8</accession>
<dbReference type="PANTHER" id="PTHR48081:SF19">
    <property type="entry name" value="AB HYDROLASE SUPERFAMILY PROTEIN C4A8.06C"/>
    <property type="match status" value="1"/>
</dbReference>